<dbReference type="InterPro" id="IPR036047">
    <property type="entry name" value="F-box-like_dom_sf"/>
</dbReference>
<feature type="region of interest" description="Disordered" evidence="1">
    <location>
        <begin position="326"/>
        <end position="377"/>
    </location>
</feature>
<dbReference type="PANTHER" id="PTHR44259:SF114">
    <property type="entry name" value="OS06G0707300 PROTEIN"/>
    <property type="match status" value="1"/>
</dbReference>
<protein>
    <submittedName>
        <fullName evidence="3">Putative F-box domain-containing protein</fullName>
    </submittedName>
</protein>
<dbReference type="Pfam" id="PF03478">
    <property type="entry name" value="Beta-prop_KIB1-4"/>
    <property type="match status" value="1"/>
</dbReference>
<reference evidence="3 4" key="1">
    <citation type="journal article" date="2018" name="Nat. Genet.">
        <title>The Rosa genome provides new insights in the design of modern roses.</title>
        <authorList>
            <person name="Bendahmane M."/>
        </authorList>
    </citation>
    <scope>NUCLEOTIDE SEQUENCE [LARGE SCALE GENOMIC DNA]</scope>
    <source>
        <strain evidence="4">cv. Old Blush</strain>
    </source>
</reference>
<keyword evidence="4" id="KW-1185">Reference proteome</keyword>
<dbReference type="InterPro" id="IPR050942">
    <property type="entry name" value="F-box_BR-signaling"/>
</dbReference>
<dbReference type="SUPFAM" id="SSF81383">
    <property type="entry name" value="F-box domain"/>
    <property type="match status" value="1"/>
</dbReference>
<dbReference type="SMART" id="SM00256">
    <property type="entry name" value="FBOX"/>
    <property type="match status" value="1"/>
</dbReference>
<organism evidence="3 4">
    <name type="scientific">Rosa chinensis</name>
    <name type="common">China rose</name>
    <dbReference type="NCBI Taxonomy" id="74649"/>
    <lineage>
        <taxon>Eukaryota</taxon>
        <taxon>Viridiplantae</taxon>
        <taxon>Streptophyta</taxon>
        <taxon>Embryophyta</taxon>
        <taxon>Tracheophyta</taxon>
        <taxon>Spermatophyta</taxon>
        <taxon>Magnoliopsida</taxon>
        <taxon>eudicotyledons</taxon>
        <taxon>Gunneridae</taxon>
        <taxon>Pentapetalae</taxon>
        <taxon>rosids</taxon>
        <taxon>fabids</taxon>
        <taxon>Rosales</taxon>
        <taxon>Rosaceae</taxon>
        <taxon>Rosoideae</taxon>
        <taxon>Rosoideae incertae sedis</taxon>
        <taxon>Rosa</taxon>
    </lineage>
</organism>
<evidence type="ECO:0000313" key="3">
    <source>
        <dbReference type="EMBL" id="PRQ36142.1"/>
    </source>
</evidence>
<feature type="domain" description="F-box" evidence="2">
    <location>
        <begin position="39"/>
        <end position="93"/>
    </location>
</feature>
<evidence type="ECO:0000256" key="1">
    <source>
        <dbReference type="SAM" id="MobiDB-lite"/>
    </source>
</evidence>
<feature type="compositionally biased region" description="Acidic residues" evidence="1">
    <location>
        <begin position="335"/>
        <end position="374"/>
    </location>
</feature>
<dbReference type="Gramene" id="PRQ36142">
    <property type="protein sequence ID" value="PRQ36142"/>
    <property type="gene ID" value="RchiOBHm_Chr4g0388171"/>
</dbReference>
<dbReference type="OMA" id="FVIHEIT"/>
<evidence type="ECO:0000259" key="2">
    <source>
        <dbReference type="PROSITE" id="PS50181"/>
    </source>
</evidence>
<dbReference type="Proteomes" id="UP000238479">
    <property type="component" value="Chromosome 4"/>
</dbReference>
<accession>A0A2P6QPN0</accession>
<dbReference type="PROSITE" id="PS50181">
    <property type="entry name" value="FBOX"/>
    <property type="match status" value="1"/>
</dbReference>
<dbReference type="InterPro" id="IPR005174">
    <property type="entry name" value="KIB1-4_b-propeller"/>
</dbReference>
<dbReference type="AlphaFoldDB" id="A0A2P6QPN0"/>
<comment type="caution">
    <text evidence="3">The sequence shown here is derived from an EMBL/GenBank/DDBJ whole genome shotgun (WGS) entry which is preliminary data.</text>
</comment>
<proteinExistence type="predicted"/>
<dbReference type="Pfam" id="PF00646">
    <property type="entry name" value="F-box"/>
    <property type="match status" value="1"/>
</dbReference>
<dbReference type="InterPro" id="IPR001810">
    <property type="entry name" value="F-box_dom"/>
</dbReference>
<dbReference type="Gene3D" id="1.20.1280.50">
    <property type="match status" value="1"/>
</dbReference>
<gene>
    <name evidence="3" type="ORF">RchiOBHm_Chr4g0388171</name>
</gene>
<dbReference type="PANTHER" id="PTHR44259">
    <property type="entry name" value="OS07G0183000 PROTEIN-RELATED"/>
    <property type="match status" value="1"/>
</dbReference>
<name>A0A2P6QPN0_ROSCH</name>
<dbReference type="CDD" id="cd09917">
    <property type="entry name" value="F-box_SF"/>
    <property type="match status" value="1"/>
</dbReference>
<dbReference type="EMBL" id="PDCK01000042">
    <property type="protein sequence ID" value="PRQ36142.1"/>
    <property type="molecule type" value="Genomic_DNA"/>
</dbReference>
<evidence type="ECO:0000313" key="4">
    <source>
        <dbReference type="Proteomes" id="UP000238479"/>
    </source>
</evidence>
<sequence length="498" mass="56164">MFSLISSLVSYFSQKIETLVVCGCLLFGCVTIRRIFRRKPTWQTLPADILEMIVQRLTIGDRIRVSNVSKTWRSVAMRRDIPSAPHQLPWLVIPQSSNHYLSFFDLSDGKVGKVELPESVRGGWFLGSCKGWFVIVKEEDLNSMMFLVNPISGAQHQLPPLSTIPSFKKYIETTEWKCAGGLAFCNGIALSTSDVTSCTVAASFDGDDKTLCFCRPGDDAWSIFEVLDTNDAFTDLLFSSGVLYALVLSDNKNGIAASPRTLSFRDRAVELKLVYDTVANYTVGFEEYVDYQIDLSDSFKSHLLESSTNNEVFVIHEITDVFLKKDDAHDNHEDGPDEEVLDDNNDNGNEEDNQDAPDEEEDDNNDDGNEEDNNLEGNFQIHGADEEYSDLFPYLRTSGFEVYKLDPANDRIVPVECLKDQLLFLSNTGSLSLPARDIKGLLGNSIYFATNRIMSFHSKTYICREMGEFYFNKGRIKRSFPSVEMSLRSQVSWFSPSL</sequence>